<dbReference type="Gene3D" id="3.40.30.10">
    <property type="entry name" value="Glutaredoxin"/>
    <property type="match status" value="1"/>
</dbReference>
<evidence type="ECO:0000313" key="7">
    <source>
        <dbReference type="Proteomes" id="UP001161325"/>
    </source>
</evidence>
<evidence type="ECO:0000256" key="1">
    <source>
        <dbReference type="ARBA" id="ARBA00004196"/>
    </source>
</evidence>
<evidence type="ECO:0000256" key="4">
    <source>
        <dbReference type="ARBA" id="ARBA00023284"/>
    </source>
</evidence>
<dbReference type="PROSITE" id="PS51352">
    <property type="entry name" value="THIOREDOXIN_2"/>
    <property type="match status" value="1"/>
</dbReference>
<dbReference type="EMBL" id="BRXS01000002">
    <property type="protein sequence ID" value="GLC24603.1"/>
    <property type="molecule type" value="Genomic_DNA"/>
</dbReference>
<dbReference type="InterPro" id="IPR050553">
    <property type="entry name" value="Thioredoxin_ResA/DsbE_sf"/>
</dbReference>
<evidence type="ECO:0000259" key="5">
    <source>
        <dbReference type="PROSITE" id="PS51352"/>
    </source>
</evidence>
<accession>A0AA37QDB6</accession>
<name>A0AA37QDB6_9BACT</name>
<dbReference type="InterPro" id="IPR013740">
    <property type="entry name" value="Redoxin"/>
</dbReference>
<reference evidence="6" key="1">
    <citation type="submission" date="2022-08" db="EMBL/GenBank/DDBJ databases">
        <title>Draft genome sequencing of Roseisolibacter agri AW1220.</title>
        <authorList>
            <person name="Tobiishi Y."/>
            <person name="Tonouchi A."/>
        </authorList>
    </citation>
    <scope>NUCLEOTIDE SEQUENCE</scope>
    <source>
        <strain evidence="6">AW1220</strain>
    </source>
</reference>
<dbReference type="InterPro" id="IPR036249">
    <property type="entry name" value="Thioredoxin-like_sf"/>
</dbReference>
<sequence length="194" mass="20729">MVRMRWSLRRTLAVVVVVAGGALLASRAWRPATPAPAEPYIVPATLSPVAHAVAARHAGQVVLLDVWATWCDNCLPGLADLMALQQTYGARGLRVVAISVDEGLDSAAVQRWALRHGLTLELAYDPSGASTAMLGRPGVPIGLLLDRQGRVRETRFGHAPRASDMSWHAPWMQAKFETLLAEPPSTGTGSRPGA</sequence>
<keyword evidence="4" id="KW-0676">Redox-active center</keyword>
<dbReference type="PANTHER" id="PTHR42852:SF6">
    <property type="entry name" value="THIOL:DISULFIDE INTERCHANGE PROTEIN DSBE"/>
    <property type="match status" value="1"/>
</dbReference>
<evidence type="ECO:0000313" key="6">
    <source>
        <dbReference type="EMBL" id="GLC24603.1"/>
    </source>
</evidence>
<dbReference type="InterPro" id="IPR013766">
    <property type="entry name" value="Thioredoxin_domain"/>
</dbReference>
<evidence type="ECO:0000256" key="2">
    <source>
        <dbReference type="ARBA" id="ARBA00022748"/>
    </source>
</evidence>
<organism evidence="6 7">
    <name type="scientific">Roseisolibacter agri</name>
    <dbReference type="NCBI Taxonomy" id="2014610"/>
    <lineage>
        <taxon>Bacteria</taxon>
        <taxon>Pseudomonadati</taxon>
        <taxon>Gemmatimonadota</taxon>
        <taxon>Gemmatimonadia</taxon>
        <taxon>Gemmatimonadales</taxon>
        <taxon>Gemmatimonadaceae</taxon>
        <taxon>Roseisolibacter</taxon>
    </lineage>
</organism>
<comment type="caution">
    <text evidence="6">The sequence shown here is derived from an EMBL/GenBank/DDBJ whole genome shotgun (WGS) entry which is preliminary data.</text>
</comment>
<dbReference type="Pfam" id="PF08534">
    <property type="entry name" value="Redoxin"/>
    <property type="match status" value="1"/>
</dbReference>
<evidence type="ECO:0000256" key="3">
    <source>
        <dbReference type="ARBA" id="ARBA00023157"/>
    </source>
</evidence>
<protein>
    <recommendedName>
        <fullName evidence="5">Thioredoxin domain-containing protein</fullName>
    </recommendedName>
</protein>
<proteinExistence type="predicted"/>
<gene>
    <name evidence="6" type="ORF">rosag_11160</name>
</gene>
<keyword evidence="7" id="KW-1185">Reference proteome</keyword>
<dbReference type="GO" id="GO:0017004">
    <property type="term" value="P:cytochrome complex assembly"/>
    <property type="evidence" value="ECO:0007669"/>
    <property type="project" value="UniProtKB-KW"/>
</dbReference>
<dbReference type="AlphaFoldDB" id="A0AA37QDB6"/>
<feature type="domain" description="Thioredoxin" evidence="5">
    <location>
        <begin position="29"/>
        <end position="181"/>
    </location>
</feature>
<comment type="subcellular location">
    <subcellularLocation>
        <location evidence="1">Cell envelope</location>
    </subcellularLocation>
</comment>
<keyword evidence="3" id="KW-1015">Disulfide bond</keyword>
<dbReference type="GO" id="GO:0016491">
    <property type="term" value="F:oxidoreductase activity"/>
    <property type="evidence" value="ECO:0007669"/>
    <property type="project" value="InterPro"/>
</dbReference>
<dbReference type="SUPFAM" id="SSF52833">
    <property type="entry name" value="Thioredoxin-like"/>
    <property type="match status" value="1"/>
</dbReference>
<keyword evidence="2" id="KW-0201">Cytochrome c-type biogenesis</keyword>
<dbReference type="CDD" id="cd02966">
    <property type="entry name" value="TlpA_like_family"/>
    <property type="match status" value="1"/>
</dbReference>
<dbReference type="PANTHER" id="PTHR42852">
    <property type="entry name" value="THIOL:DISULFIDE INTERCHANGE PROTEIN DSBE"/>
    <property type="match status" value="1"/>
</dbReference>
<dbReference type="GO" id="GO:0030313">
    <property type="term" value="C:cell envelope"/>
    <property type="evidence" value="ECO:0007669"/>
    <property type="project" value="UniProtKB-SubCell"/>
</dbReference>
<dbReference type="Proteomes" id="UP001161325">
    <property type="component" value="Unassembled WGS sequence"/>
</dbReference>